<sequence>MRDPGDTVIMRNQVNLDRIQDLMRSGLYSGCVAIIKNEDEGEATLNRLSEKVRQRYRSVRVFNLDKESPEQLALCDSELAVVHGFEKCSPKRPEAYVARSALEIRRHKGLFTILYLNRAAFRQHFCHPVHPFYHFCGEIEQGQISDLSGVGDT</sequence>
<accession>A0A366GNE0</accession>
<reference evidence="1 2" key="1">
    <citation type="submission" date="2018-06" db="EMBL/GenBank/DDBJ databases">
        <title>Freshwater and sediment microbial communities from various areas in North America, analyzing microbe dynamics in response to fracking.</title>
        <authorList>
            <person name="Lamendella R."/>
        </authorList>
    </citation>
    <scope>NUCLEOTIDE SEQUENCE [LARGE SCALE GENOMIC DNA]</scope>
    <source>
        <strain evidence="1 2">114J</strain>
    </source>
</reference>
<dbReference type="AlphaFoldDB" id="A0A366GNE0"/>
<gene>
    <name evidence="1" type="ORF">DET50_113118</name>
</gene>
<evidence type="ECO:0000313" key="2">
    <source>
        <dbReference type="Proteomes" id="UP000252995"/>
    </source>
</evidence>
<dbReference type="EMBL" id="QNRO01000013">
    <property type="protein sequence ID" value="RBP27917.1"/>
    <property type="molecule type" value="Genomic_DNA"/>
</dbReference>
<name>A0A366GNE0_9GAMM</name>
<evidence type="ECO:0000313" key="1">
    <source>
        <dbReference type="EMBL" id="RBP27917.1"/>
    </source>
</evidence>
<protein>
    <submittedName>
        <fullName evidence="1">Uncharacterized protein</fullName>
    </submittedName>
</protein>
<proteinExistence type="predicted"/>
<dbReference type="Proteomes" id="UP000252995">
    <property type="component" value="Unassembled WGS sequence"/>
</dbReference>
<organism evidence="1 2">
    <name type="scientific">Marinobacter pelagius</name>
    <dbReference type="NCBI Taxonomy" id="379482"/>
    <lineage>
        <taxon>Bacteria</taxon>
        <taxon>Pseudomonadati</taxon>
        <taxon>Pseudomonadota</taxon>
        <taxon>Gammaproteobacteria</taxon>
        <taxon>Pseudomonadales</taxon>
        <taxon>Marinobacteraceae</taxon>
        <taxon>Marinobacter</taxon>
    </lineage>
</organism>
<comment type="caution">
    <text evidence="1">The sequence shown here is derived from an EMBL/GenBank/DDBJ whole genome shotgun (WGS) entry which is preliminary data.</text>
</comment>